<dbReference type="InterPro" id="IPR027417">
    <property type="entry name" value="P-loop_NTPase"/>
</dbReference>
<dbReference type="NCBIfam" id="TIGR01069">
    <property type="entry name" value="mutS2"/>
    <property type="match status" value="1"/>
</dbReference>
<feature type="binding site" evidence="8">
    <location>
        <begin position="334"/>
        <end position="341"/>
    </location>
    <ligand>
        <name>ATP</name>
        <dbReference type="ChEBI" id="CHEBI:30616"/>
    </ligand>
</feature>
<feature type="coiled-coil region" evidence="9">
    <location>
        <begin position="532"/>
        <end position="628"/>
    </location>
</feature>
<comment type="function">
    <text evidence="8">Endonuclease that is involved in the suppression of homologous recombination and thus may have a key role in the control of bacterial genetic diversity.</text>
</comment>
<keyword evidence="7 8" id="KW-0238">DNA-binding</keyword>
<keyword evidence="6 8" id="KW-0694">RNA-binding</keyword>
<feature type="domain" description="Smr" evidence="10">
    <location>
        <begin position="721"/>
        <end position="796"/>
    </location>
</feature>
<dbReference type="FunFam" id="3.40.50.300:FF:000830">
    <property type="entry name" value="Endonuclease MutS2"/>
    <property type="match status" value="1"/>
</dbReference>
<dbReference type="GO" id="GO:0045910">
    <property type="term" value="P:negative regulation of DNA recombination"/>
    <property type="evidence" value="ECO:0007669"/>
    <property type="project" value="InterPro"/>
</dbReference>
<accession>A0A926DQD4</accession>
<dbReference type="GO" id="GO:0004519">
    <property type="term" value="F:endonuclease activity"/>
    <property type="evidence" value="ECO:0007669"/>
    <property type="project" value="UniProtKB-UniRule"/>
</dbReference>
<dbReference type="GO" id="GO:0030983">
    <property type="term" value="F:mismatched DNA binding"/>
    <property type="evidence" value="ECO:0007669"/>
    <property type="project" value="InterPro"/>
</dbReference>
<dbReference type="SUPFAM" id="SSF160443">
    <property type="entry name" value="SMR domain-like"/>
    <property type="match status" value="1"/>
</dbReference>
<dbReference type="PANTHER" id="PTHR48466">
    <property type="entry name" value="OS10G0509000 PROTEIN-RELATED"/>
    <property type="match status" value="1"/>
</dbReference>
<dbReference type="EC" id="3.6.4.-" evidence="8"/>
<dbReference type="CDD" id="cd03280">
    <property type="entry name" value="ABC_MutS2"/>
    <property type="match status" value="1"/>
</dbReference>
<dbReference type="SMART" id="SM00534">
    <property type="entry name" value="MUTSac"/>
    <property type="match status" value="1"/>
</dbReference>
<evidence type="ECO:0000256" key="6">
    <source>
        <dbReference type="ARBA" id="ARBA00022884"/>
    </source>
</evidence>
<dbReference type="GO" id="GO:0019843">
    <property type="term" value="F:rRNA binding"/>
    <property type="evidence" value="ECO:0007669"/>
    <property type="project" value="UniProtKB-UniRule"/>
</dbReference>
<sequence length="798" mass="89273">MDERSLQKLEYFKILDRLRDAADSTTGKERCLELRPSESIFEIRRWQKETEEAFSYLVMKNKPPFGGMKDIRMALSRTKIDGVLTMGELLDIADTIHAVQKMKAYGQREKDTTYYECLDPIFNGLAPISGVEKEITRCILSEEEMSDNASAKLSSIRKEIHITQERVRSQLQSMIHSNTYKTMLQDAVITMRNGRYCVPVKAEYRGSIKGMVHDQSGSGSTLFVEPMAVVQLNNRSTELYSEEQREIHRILQELSRLVGQHQEELAADYELLVQLDFIFAKGKLAVEMNAVKPVFNEEGYIRLPNARHPLLDDKKVVPISVWLGRDFTSLVITGPNTGGKTVTLKTLGLLSIMGQAGLHIPTSDKPSLTVLDAVFADIGDEQSIEQSLSTFSSHMVNIVEIIQNVTDRSLVLFDELGAGTDPVEGAALANAILENLRKRKILTAATTHYSELKMYALSTEGVENASCEFDVETLQPTYRLLIGVPGKSNAFAISKRLGLPDGIIGAAKDLLESNDIKFEEMITDLELRRRQVEVEQDQIRSLRMELADLKRQASQAKQKLEEQKASILKKANESARDILRKAKAEADESIQVMNRMIREGQQIDMRSLEEQRTKLREKVTQMDQKLAEPIQTPVQRVDRKKIKPGVKIKLTTFDQECIVLSEPDAKGNLQVQAGIMKMQVKLTDIARIIGEDAQGKAQGRKRERSQSAGSFGKAQTIGLEVDLRGMTSDEALAVVDKYLDDAYLAGVPKVTIIHGKGTGALRQAVHQYLKRNAHVAAYRLGAFGEGEAGVTIVEIKQH</sequence>
<evidence type="ECO:0000256" key="1">
    <source>
        <dbReference type="ARBA" id="ARBA00022722"/>
    </source>
</evidence>
<keyword evidence="1 8" id="KW-0540">Nuclease</keyword>
<keyword evidence="2 8" id="KW-0699">rRNA-binding</keyword>
<keyword evidence="9" id="KW-0175">Coiled coil</keyword>
<dbReference type="GO" id="GO:0140664">
    <property type="term" value="F:ATP-dependent DNA damage sensor activity"/>
    <property type="evidence" value="ECO:0007669"/>
    <property type="project" value="InterPro"/>
</dbReference>
<dbReference type="AlphaFoldDB" id="A0A926DQD4"/>
<comment type="similarity">
    <text evidence="8">Belongs to the DNA mismatch repair MutS family. MutS2 subfamily.</text>
</comment>
<comment type="caution">
    <text evidence="11">The sequence shown here is derived from an EMBL/GenBank/DDBJ whole genome shotgun (WGS) entry which is preliminary data.</text>
</comment>
<dbReference type="EC" id="3.1.-.-" evidence="8"/>
<dbReference type="SMART" id="SM00463">
    <property type="entry name" value="SMR"/>
    <property type="match status" value="1"/>
</dbReference>
<dbReference type="PROSITE" id="PS00486">
    <property type="entry name" value="DNA_MISMATCH_REPAIR_2"/>
    <property type="match status" value="1"/>
</dbReference>
<dbReference type="Proteomes" id="UP000657006">
    <property type="component" value="Unassembled WGS sequence"/>
</dbReference>
<dbReference type="SMART" id="SM00533">
    <property type="entry name" value="MUTSd"/>
    <property type="match status" value="1"/>
</dbReference>
<dbReference type="InterPro" id="IPR000432">
    <property type="entry name" value="DNA_mismatch_repair_MutS_C"/>
</dbReference>
<dbReference type="InterPro" id="IPR046893">
    <property type="entry name" value="MSSS"/>
</dbReference>
<dbReference type="InterPro" id="IPR007696">
    <property type="entry name" value="DNA_mismatch_repair_MutS_core"/>
</dbReference>
<dbReference type="InterPro" id="IPR005747">
    <property type="entry name" value="MutS2"/>
</dbReference>
<evidence type="ECO:0000313" key="12">
    <source>
        <dbReference type="Proteomes" id="UP000657006"/>
    </source>
</evidence>
<comment type="function">
    <text evidence="8">Acts as a ribosome collision sensor, splitting the ribosome into its 2 subunits. Detects stalled/collided 70S ribosomes which it binds and splits by an ATP-hydrolysis driven conformational change. Acts upstream of the ribosome quality control system (RQC), a ribosome-associated complex that mediates the extraction of incompletely synthesized nascent chains from stalled ribosomes and their subsequent degradation. Probably generates substrates for RQC.</text>
</comment>
<dbReference type="PROSITE" id="PS50828">
    <property type="entry name" value="SMR"/>
    <property type="match status" value="1"/>
</dbReference>
<evidence type="ECO:0000313" key="11">
    <source>
        <dbReference type="EMBL" id="MBC8542081.1"/>
    </source>
</evidence>
<evidence type="ECO:0000259" key="10">
    <source>
        <dbReference type="PROSITE" id="PS50828"/>
    </source>
</evidence>
<name>A0A926DQD4_9FIRM</name>
<evidence type="ECO:0000256" key="2">
    <source>
        <dbReference type="ARBA" id="ARBA00022730"/>
    </source>
</evidence>
<dbReference type="SUPFAM" id="SSF48334">
    <property type="entry name" value="DNA repair protein MutS, domain III"/>
    <property type="match status" value="1"/>
</dbReference>
<evidence type="ECO:0000256" key="5">
    <source>
        <dbReference type="ARBA" id="ARBA00022840"/>
    </source>
</evidence>
<evidence type="ECO:0000256" key="3">
    <source>
        <dbReference type="ARBA" id="ARBA00022741"/>
    </source>
</evidence>
<dbReference type="Pfam" id="PF01713">
    <property type="entry name" value="Smr"/>
    <property type="match status" value="1"/>
</dbReference>
<dbReference type="HAMAP" id="MF_00092">
    <property type="entry name" value="MutS2"/>
    <property type="match status" value="1"/>
</dbReference>
<keyword evidence="12" id="KW-1185">Reference proteome</keyword>
<keyword evidence="8 11" id="KW-0255">Endonuclease</keyword>
<dbReference type="PANTHER" id="PTHR48466:SF2">
    <property type="entry name" value="OS10G0509000 PROTEIN"/>
    <property type="match status" value="1"/>
</dbReference>
<dbReference type="PIRSF" id="PIRSF005814">
    <property type="entry name" value="MutS_YshD"/>
    <property type="match status" value="1"/>
</dbReference>
<evidence type="ECO:0000256" key="9">
    <source>
        <dbReference type="SAM" id="Coils"/>
    </source>
</evidence>
<organism evidence="11 12">
    <name type="scientific">Bianquea renquensis</name>
    <dbReference type="NCBI Taxonomy" id="2763661"/>
    <lineage>
        <taxon>Bacteria</taxon>
        <taxon>Bacillati</taxon>
        <taxon>Bacillota</taxon>
        <taxon>Clostridia</taxon>
        <taxon>Eubacteriales</taxon>
        <taxon>Bianqueaceae</taxon>
        <taxon>Bianquea</taxon>
    </lineage>
</organism>
<proteinExistence type="inferred from homology"/>
<keyword evidence="3 8" id="KW-0547">Nucleotide-binding</keyword>
<dbReference type="GO" id="GO:0072344">
    <property type="term" value="P:rescue of stalled ribosome"/>
    <property type="evidence" value="ECO:0007669"/>
    <property type="project" value="UniProtKB-UniRule"/>
</dbReference>
<dbReference type="Pfam" id="PF00488">
    <property type="entry name" value="MutS_V"/>
    <property type="match status" value="1"/>
</dbReference>
<comment type="subunit">
    <text evidence="8">Homodimer. Binds to stalled ribosomes, contacting rRNA.</text>
</comment>
<keyword evidence="5 8" id="KW-0067">ATP-binding</keyword>
<dbReference type="InterPro" id="IPR002625">
    <property type="entry name" value="Smr_dom"/>
</dbReference>
<evidence type="ECO:0000256" key="8">
    <source>
        <dbReference type="HAMAP-Rule" id="MF_00092"/>
    </source>
</evidence>
<protein>
    <recommendedName>
        <fullName evidence="8">Endonuclease MutS2</fullName>
        <ecNumber evidence="8">3.1.-.-</ecNumber>
    </recommendedName>
    <alternativeName>
        <fullName evidence="8">Ribosome-associated protein quality control-upstream factor</fullName>
        <shortName evidence="8">RQC-upstream factor</shortName>
        <shortName evidence="8">RqcU</shortName>
        <ecNumber evidence="8">3.6.4.-</ecNumber>
    </alternativeName>
</protein>
<dbReference type="GO" id="GO:0016887">
    <property type="term" value="F:ATP hydrolysis activity"/>
    <property type="evidence" value="ECO:0007669"/>
    <property type="project" value="InterPro"/>
</dbReference>
<gene>
    <name evidence="8" type="primary">mutS2</name>
    <name evidence="8" type="synonym">rqcU</name>
    <name evidence="11" type="ORF">H8730_00760</name>
</gene>
<dbReference type="Gene3D" id="3.30.1370.110">
    <property type="match status" value="1"/>
</dbReference>
<dbReference type="InterPro" id="IPR036187">
    <property type="entry name" value="DNA_mismatch_repair_MutS_sf"/>
</dbReference>
<dbReference type="Pfam" id="PF20297">
    <property type="entry name" value="MSSS"/>
    <property type="match status" value="1"/>
</dbReference>
<dbReference type="GO" id="GO:0006298">
    <property type="term" value="P:mismatch repair"/>
    <property type="evidence" value="ECO:0007669"/>
    <property type="project" value="InterPro"/>
</dbReference>
<reference evidence="11" key="1">
    <citation type="submission" date="2020-08" db="EMBL/GenBank/DDBJ databases">
        <title>Genome public.</title>
        <authorList>
            <person name="Liu C."/>
            <person name="Sun Q."/>
        </authorList>
    </citation>
    <scope>NUCLEOTIDE SEQUENCE</scope>
    <source>
        <strain evidence="11">NSJ-32</strain>
    </source>
</reference>
<keyword evidence="4 8" id="KW-0378">Hydrolase</keyword>
<dbReference type="EMBL" id="JACRSQ010000001">
    <property type="protein sequence ID" value="MBC8542081.1"/>
    <property type="molecule type" value="Genomic_DNA"/>
</dbReference>
<evidence type="ECO:0000256" key="7">
    <source>
        <dbReference type="ARBA" id="ARBA00023125"/>
    </source>
</evidence>
<dbReference type="GO" id="GO:0043023">
    <property type="term" value="F:ribosomal large subunit binding"/>
    <property type="evidence" value="ECO:0007669"/>
    <property type="project" value="UniProtKB-UniRule"/>
</dbReference>
<dbReference type="GO" id="GO:0005524">
    <property type="term" value="F:ATP binding"/>
    <property type="evidence" value="ECO:0007669"/>
    <property type="project" value="UniProtKB-UniRule"/>
</dbReference>
<evidence type="ECO:0000256" key="4">
    <source>
        <dbReference type="ARBA" id="ARBA00022801"/>
    </source>
</evidence>
<dbReference type="Gene3D" id="3.40.50.300">
    <property type="entry name" value="P-loop containing nucleotide triphosphate hydrolases"/>
    <property type="match status" value="1"/>
</dbReference>
<dbReference type="InterPro" id="IPR045076">
    <property type="entry name" value="MutS"/>
</dbReference>
<dbReference type="InterPro" id="IPR036063">
    <property type="entry name" value="Smr_dom_sf"/>
</dbReference>
<dbReference type="RefSeq" id="WP_177719725.1">
    <property type="nucleotide sequence ID" value="NZ_JACRSQ010000001.1"/>
</dbReference>
<dbReference type="SUPFAM" id="SSF52540">
    <property type="entry name" value="P-loop containing nucleoside triphosphate hydrolases"/>
    <property type="match status" value="1"/>
</dbReference>